<dbReference type="Proteomes" id="UP000238655">
    <property type="component" value="Chromosome 2"/>
</dbReference>
<comment type="caution">
    <text evidence="1">The sequence shown here is derived from an EMBL/GenBank/DDBJ whole genome shotgun (WGS) entry which is preliminary data.</text>
</comment>
<dbReference type="AlphaFoldDB" id="A0A2S5E7H1"/>
<protein>
    <submittedName>
        <fullName evidence="1">Uncharacterized protein</fullName>
    </submittedName>
</protein>
<sequence>MLVTDVARGSFGFVLEEAGGETPLIDTVLKDVVDEVAELLGQIGSVDERDFEAASEALDSRVLVSLRKFFRRLDEGDATVRIVESDRDFLLDRASISRARSRTDAMEIEESGQQFEGDLFLLPDSRRFDMHTSIDGHAVAVSGPVSRDVMRQLEGQPELGTSPIDPRDIPRQPWRVLLKVRTIRERGRAPRTAYSLARLIEAIAPPGEEG</sequence>
<proteinExistence type="predicted"/>
<evidence type="ECO:0000313" key="2">
    <source>
        <dbReference type="Proteomes" id="UP000238655"/>
    </source>
</evidence>
<reference evidence="1 2" key="1">
    <citation type="submission" date="2018-01" db="EMBL/GenBank/DDBJ databases">
        <title>Successful Treatment of Persistent Burkholderia cepacia Bacteremia with Ceftazidime-Avibactam.</title>
        <authorList>
            <person name="Tamma P."/>
            <person name="Fan Y."/>
            <person name="Bergman Y."/>
            <person name="Sick-Samuels A."/>
            <person name="Hsu A."/>
            <person name="Timp W."/>
            <person name="Simner P."/>
        </authorList>
    </citation>
    <scope>NUCLEOTIDE SEQUENCE [LARGE SCALE GENOMIC DNA]</scope>
    <source>
        <strain evidence="1 2">170816</strain>
    </source>
</reference>
<gene>
    <name evidence="1" type="ORF">C3743_13420</name>
</gene>
<organism evidence="1 2">
    <name type="scientific">Burkholderia contaminans</name>
    <dbReference type="NCBI Taxonomy" id="488447"/>
    <lineage>
        <taxon>Bacteria</taxon>
        <taxon>Pseudomonadati</taxon>
        <taxon>Pseudomonadota</taxon>
        <taxon>Betaproteobacteria</taxon>
        <taxon>Burkholderiales</taxon>
        <taxon>Burkholderiaceae</taxon>
        <taxon>Burkholderia</taxon>
        <taxon>Burkholderia cepacia complex</taxon>
    </lineage>
</organism>
<evidence type="ECO:0000313" key="1">
    <source>
        <dbReference type="EMBL" id="POZ87383.1"/>
    </source>
</evidence>
<name>A0A2S5E7H1_9BURK</name>
<dbReference type="EMBL" id="PQVP01000001">
    <property type="protein sequence ID" value="POZ87383.1"/>
    <property type="molecule type" value="Genomic_DNA"/>
</dbReference>
<accession>A0A2S5E7H1</accession>